<dbReference type="OrthoDB" id="7507446at2"/>
<proteinExistence type="predicted"/>
<accession>A0A8G2FFA5</accession>
<dbReference type="EMBL" id="FTNE01000002">
    <property type="protein sequence ID" value="SIQ17599.1"/>
    <property type="molecule type" value="Genomic_DNA"/>
</dbReference>
<dbReference type="RefSeq" id="WP_029311390.1">
    <property type="nucleotide sequence ID" value="NZ_DAOMCH010000020.1"/>
</dbReference>
<name>A0A8G2FFA5_ACIRU</name>
<keyword evidence="2" id="KW-1185">Reference proteome</keyword>
<dbReference type="Proteomes" id="UP000186308">
    <property type="component" value="Unassembled WGS sequence"/>
</dbReference>
<organism evidence="1 2">
    <name type="scientific">Acidiphilium rubrum</name>
    <dbReference type="NCBI Taxonomy" id="526"/>
    <lineage>
        <taxon>Bacteria</taxon>
        <taxon>Pseudomonadati</taxon>
        <taxon>Pseudomonadota</taxon>
        <taxon>Alphaproteobacteria</taxon>
        <taxon>Acetobacterales</taxon>
        <taxon>Acidocellaceae</taxon>
        <taxon>Acidiphilium</taxon>
    </lineage>
</organism>
<sequence>MIGTKQRIDLRCQIDFEQTPQSLHAHAIPQDVEIWPGDEILLHDAPEMVGFGERLTGECTATLLRAGRLERAWTQFRSLFEIGELYEVGFQPLADFNIAPTHTGV</sequence>
<evidence type="ECO:0000313" key="2">
    <source>
        <dbReference type="Proteomes" id="UP000186308"/>
    </source>
</evidence>
<comment type="caution">
    <text evidence="1">The sequence shown here is derived from an EMBL/GenBank/DDBJ whole genome shotgun (WGS) entry which is preliminary data.</text>
</comment>
<evidence type="ECO:0000313" key="1">
    <source>
        <dbReference type="EMBL" id="SIQ17599.1"/>
    </source>
</evidence>
<protein>
    <submittedName>
        <fullName evidence="1">Uncharacterized protein</fullName>
    </submittedName>
</protein>
<dbReference type="AlphaFoldDB" id="A0A8G2FFA5"/>
<reference evidence="1 2" key="1">
    <citation type="submission" date="2017-01" db="EMBL/GenBank/DDBJ databases">
        <authorList>
            <person name="Varghese N."/>
            <person name="Submissions S."/>
        </authorList>
    </citation>
    <scope>NUCLEOTIDE SEQUENCE [LARGE SCALE GENOMIC DNA]</scope>
    <source>
        <strain evidence="1 2">ATCC 35905</strain>
    </source>
</reference>
<gene>
    <name evidence="1" type="ORF">SAMN05421828_102106</name>
</gene>